<dbReference type="Proteomes" id="UP000627292">
    <property type="component" value="Unassembled WGS sequence"/>
</dbReference>
<dbReference type="PANTHER" id="PTHR10900">
    <property type="entry name" value="PERIOSTIN-RELATED"/>
    <property type="match status" value="1"/>
</dbReference>
<dbReference type="AlphaFoldDB" id="A0A917MQF2"/>
<evidence type="ECO:0000313" key="3">
    <source>
        <dbReference type="EMBL" id="GGH57677.1"/>
    </source>
</evidence>
<name>A0A917MQF2_9BACT</name>
<dbReference type="PANTHER" id="PTHR10900:SF77">
    <property type="entry name" value="FI19380P1"/>
    <property type="match status" value="1"/>
</dbReference>
<dbReference type="SMART" id="SM00554">
    <property type="entry name" value="FAS1"/>
    <property type="match status" value="1"/>
</dbReference>
<comment type="caution">
    <text evidence="3">The sequence shown here is derived from an EMBL/GenBank/DDBJ whole genome shotgun (WGS) entry which is preliminary data.</text>
</comment>
<evidence type="ECO:0000256" key="1">
    <source>
        <dbReference type="SAM" id="SignalP"/>
    </source>
</evidence>
<dbReference type="EMBL" id="BMIB01000001">
    <property type="protein sequence ID" value="GGH57677.1"/>
    <property type="molecule type" value="Genomic_DNA"/>
</dbReference>
<protein>
    <recommendedName>
        <fullName evidence="2">FAS1 domain-containing protein</fullName>
    </recommendedName>
</protein>
<dbReference type="SUPFAM" id="SSF82153">
    <property type="entry name" value="FAS1 domain"/>
    <property type="match status" value="2"/>
</dbReference>
<reference evidence="3" key="2">
    <citation type="submission" date="2020-09" db="EMBL/GenBank/DDBJ databases">
        <authorList>
            <person name="Sun Q."/>
            <person name="Zhou Y."/>
        </authorList>
    </citation>
    <scope>NUCLEOTIDE SEQUENCE</scope>
    <source>
        <strain evidence="3">CGMCC 1.15290</strain>
    </source>
</reference>
<feature type="chain" id="PRO_5036724989" description="FAS1 domain-containing protein" evidence="1">
    <location>
        <begin position="22"/>
        <end position="553"/>
    </location>
</feature>
<dbReference type="InterPro" id="IPR036378">
    <property type="entry name" value="FAS1_dom_sf"/>
</dbReference>
<evidence type="ECO:0000313" key="4">
    <source>
        <dbReference type="Proteomes" id="UP000627292"/>
    </source>
</evidence>
<dbReference type="RefSeq" id="WP_188949937.1">
    <property type="nucleotide sequence ID" value="NZ_BMIB01000001.1"/>
</dbReference>
<proteinExistence type="predicted"/>
<gene>
    <name evidence="3" type="ORF">GCM10011379_02610</name>
</gene>
<accession>A0A917MQF2</accession>
<feature type="domain" description="FAS1" evidence="2">
    <location>
        <begin position="178"/>
        <end position="337"/>
    </location>
</feature>
<evidence type="ECO:0000259" key="2">
    <source>
        <dbReference type="PROSITE" id="PS50213"/>
    </source>
</evidence>
<sequence length="553" mass="60383">MKKHITCAATAFALLVTVAFQSCKKTELVETTTTDVNILSYLQQNSDQFSSLVAIINKVGYNDFLNAYGTYTLFAPTNTAIANYVKQIGKGSIEQLSTEELKDLLKLHLLEETVNTSNFTDGKLPAATMFGQFLITGVTTREGSSSYIVNRQGVIIQPNIVAGNGIIQVIDAVLTPARYSLAKLLEQDASYSVFVQALHETGYYDTLDAAVTGDAGKWFTLIAETNQALSDSGFGSYAALKARYCNTGHPENADDSLHLYVAYHILPDLKYLADIVMAGSHATLAPLEVITNKVINQQVVINDDEFNGVHEPGVLLEQATSDVSATNGVLHSAKGHLPIKRRSPFPVYWDVCQFPELTRLAAIYRKTNYVFEYGSGNTIADIKWEKGNLTYQSGKSGFLGDYLQVPLGVSSSGSWVEFTTPLLVKGKYKLWFCYRQEASGGDKNISAQVSFDSIPLTSALVQFHQKNATVDAAKDAEQEALGWKCYMVPAAGFSVGRMVGIVDVKVTGRHKVRVSVAAGSNSTNDIDMMHFIPLGTNQVYPRFKTDGTVVFNP</sequence>
<organism evidence="3 4">
    <name type="scientific">Filimonas zeae</name>
    <dbReference type="NCBI Taxonomy" id="1737353"/>
    <lineage>
        <taxon>Bacteria</taxon>
        <taxon>Pseudomonadati</taxon>
        <taxon>Bacteroidota</taxon>
        <taxon>Chitinophagia</taxon>
        <taxon>Chitinophagales</taxon>
        <taxon>Chitinophagaceae</taxon>
        <taxon>Filimonas</taxon>
    </lineage>
</organism>
<dbReference type="Pfam" id="PF02469">
    <property type="entry name" value="Fasciclin"/>
    <property type="match status" value="2"/>
</dbReference>
<dbReference type="InterPro" id="IPR050904">
    <property type="entry name" value="Adhesion/Biosynth-related"/>
</dbReference>
<keyword evidence="1" id="KW-0732">Signal</keyword>
<dbReference type="InterPro" id="IPR000782">
    <property type="entry name" value="FAS1_domain"/>
</dbReference>
<feature type="domain" description="FAS1" evidence="2">
    <location>
        <begin position="36"/>
        <end position="174"/>
    </location>
</feature>
<dbReference type="Gene3D" id="2.30.180.10">
    <property type="entry name" value="FAS1 domain"/>
    <property type="match status" value="2"/>
</dbReference>
<keyword evidence="4" id="KW-1185">Reference proteome</keyword>
<dbReference type="PROSITE" id="PS50213">
    <property type="entry name" value="FAS1"/>
    <property type="match status" value="2"/>
</dbReference>
<dbReference type="PROSITE" id="PS51257">
    <property type="entry name" value="PROKAR_LIPOPROTEIN"/>
    <property type="match status" value="1"/>
</dbReference>
<feature type="signal peptide" evidence="1">
    <location>
        <begin position="1"/>
        <end position="21"/>
    </location>
</feature>
<reference evidence="3" key="1">
    <citation type="journal article" date="2014" name="Int. J. Syst. Evol. Microbiol.">
        <title>Complete genome sequence of Corynebacterium casei LMG S-19264T (=DSM 44701T), isolated from a smear-ripened cheese.</title>
        <authorList>
            <consortium name="US DOE Joint Genome Institute (JGI-PGF)"/>
            <person name="Walter F."/>
            <person name="Albersmeier A."/>
            <person name="Kalinowski J."/>
            <person name="Ruckert C."/>
        </authorList>
    </citation>
    <scope>NUCLEOTIDE SEQUENCE</scope>
    <source>
        <strain evidence="3">CGMCC 1.15290</strain>
    </source>
</reference>